<dbReference type="EMBL" id="AVOT02000048">
    <property type="protein sequence ID" value="MBW0460693.1"/>
    <property type="molecule type" value="Genomic_DNA"/>
</dbReference>
<feature type="compositionally biased region" description="Polar residues" evidence="1">
    <location>
        <begin position="70"/>
        <end position="80"/>
    </location>
</feature>
<proteinExistence type="predicted"/>
<feature type="region of interest" description="Disordered" evidence="1">
    <location>
        <begin position="1"/>
        <end position="100"/>
    </location>
</feature>
<dbReference type="Proteomes" id="UP000765509">
    <property type="component" value="Unassembled WGS sequence"/>
</dbReference>
<comment type="caution">
    <text evidence="2">The sequence shown here is derived from an EMBL/GenBank/DDBJ whole genome shotgun (WGS) entry which is preliminary data.</text>
</comment>
<evidence type="ECO:0000313" key="2">
    <source>
        <dbReference type="EMBL" id="MBW0460693.1"/>
    </source>
</evidence>
<organism evidence="2 3">
    <name type="scientific">Austropuccinia psidii MF-1</name>
    <dbReference type="NCBI Taxonomy" id="1389203"/>
    <lineage>
        <taxon>Eukaryota</taxon>
        <taxon>Fungi</taxon>
        <taxon>Dikarya</taxon>
        <taxon>Basidiomycota</taxon>
        <taxon>Pucciniomycotina</taxon>
        <taxon>Pucciniomycetes</taxon>
        <taxon>Pucciniales</taxon>
        <taxon>Sphaerophragmiaceae</taxon>
        <taxon>Austropuccinia</taxon>
    </lineage>
</organism>
<reference evidence="2" key="1">
    <citation type="submission" date="2021-03" db="EMBL/GenBank/DDBJ databases">
        <title>Draft genome sequence of rust myrtle Austropuccinia psidii MF-1, a brazilian biotype.</title>
        <authorList>
            <person name="Quecine M.C."/>
            <person name="Pachon D.M.R."/>
            <person name="Bonatelli M.L."/>
            <person name="Correr F.H."/>
            <person name="Franceschini L.M."/>
            <person name="Leite T.F."/>
            <person name="Margarido G.R.A."/>
            <person name="Almeida C.A."/>
            <person name="Ferrarezi J.A."/>
            <person name="Labate C.A."/>
        </authorList>
    </citation>
    <scope>NUCLEOTIDE SEQUENCE</scope>
    <source>
        <strain evidence="2">MF-1</strain>
    </source>
</reference>
<feature type="compositionally biased region" description="Polar residues" evidence="1">
    <location>
        <begin position="1"/>
        <end position="13"/>
    </location>
</feature>
<gene>
    <name evidence="2" type="ORF">O181_000408</name>
</gene>
<feature type="compositionally biased region" description="Basic residues" evidence="1">
    <location>
        <begin position="81"/>
        <end position="93"/>
    </location>
</feature>
<name>A0A9Q3B8S7_9BASI</name>
<keyword evidence="3" id="KW-1185">Reference proteome</keyword>
<sequence>MESQQAVQTPAQEKNQDKGISSHYPSYRRTAGSERAYSDSFRLTSSRPTQPPVAPNHSATNRSVAKGHHYTQSQVVSSRRQGYKGKNKTYPNHRQKESDTMIQKLLDLVKEVHKSGK</sequence>
<accession>A0A9Q3B8S7</accession>
<evidence type="ECO:0000313" key="3">
    <source>
        <dbReference type="Proteomes" id="UP000765509"/>
    </source>
</evidence>
<evidence type="ECO:0000256" key="1">
    <source>
        <dbReference type="SAM" id="MobiDB-lite"/>
    </source>
</evidence>
<dbReference type="AlphaFoldDB" id="A0A9Q3B8S7"/>
<protein>
    <submittedName>
        <fullName evidence="2">Uncharacterized protein</fullName>
    </submittedName>
</protein>